<feature type="domain" description="ER-bound oxygenase mpaB/mpaB'/Rubber oxygenase catalytic" evidence="1">
    <location>
        <begin position="41"/>
        <end position="266"/>
    </location>
</feature>
<accession>A0ABV3RDS6</accession>
<dbReference type="EC" id="1.-.-.-" evidence="2"/>
<dbReference type="EMBL" id="JBFNXR010000051">
    <property type="protein sequence ID" value="MEW9856215.1"/>
    <property type="molecule type" value="Genomic_DNA"/>
</dbReference>
<keyword evidence="3" id="KW-1185">Reference proteome</keyword>
<dbReference type="Proteomes" id="UP001556118">
    <property type="component" value="Unassembled WGS sequence"/>
</dbReference>
<dbReference type="Pfam" id="PF09995">
    <property type="entry name" value="MPAB_Lcp_cat"/>
    <property type="match status" value="1"/>
</dbReference>
<dbReference type="RefSeq" id="WP_367774562.1">
    <property type="nucleotide sequence ID" value="NZ_JBFNXR010000051.1"/>
</dbReference>
<comment type="caution">
    <text evidence="2">The sequence shown here is derived from an EMBL/GenBank/DDBJ whole genome shotgun (WGS) entry which is preliminary data.</text>
</comment>
<evidence type="ECO:0000313" key="3">
    <source>
        <dbReference type="Proteomes" id="UP001556118"/>
    </source>
</evidence>
<reference evidence="2 3" key="1">
    <citation type="submission" date="2024-06" db="EMBL/GenBank/DDBJ databases">
        <title>Novosphingobium rhizovicinus M1R2S20.</title>
        <authorList>
            <person name="Sun J.-Q."/>
        </authorList>
    </citation>
    <scope>NUCLEOTIDE SEQUENCE [LARGE SCALE GENOMIC DNA]</scope>
    <source>
        <strain evidence="2 3">M1R2S20</strain>
    </source>
</reference>
<name>A0ABV3RDS6_9SPHN</name>
<gene>
    <name evidence="2" type="ORF">ABUH87_13825</name>
</gene>
<keyword evidence="2" id="KW-0560">Oxidoreductase</keyword>
<organism evidence="2 3">
    <name type="scientific">Novosphingobium rhizovicinum</name>
    <dbReference type="NCBI Taxonomy" id="3228928"/>
    <lineage>
        <taxon>Bacteria</taxon>
        <taxon>Pseudomonadati</taxon>
        <taxon>Pseudomonadota</taxon>
        <taxon>Alphaproteobacteria</taxon>
        <taxon>Sphingomonadales</taxon>
        <taxon>Sphingomonadaceae</taxon>
        <taxon>Novosphingobium</taxon>
    </lineage>
</organism>
<proteinExistence type="predicted"/>
<protein>
    <submittedName>
        <fullName evidence="2">Oxygenase MpaB family protein</fullName>
        <ecNumber evidence="2">1.-.-.-</ecNumber>
    </submittedName>
</protein>
<dbReference type="PANTHER" id="PTHR36151:SF3">
    <property type="entry name" value="ER-BOUND OXYGENASE MPAB_MPAB'_RUBBER OXYGENASE CATALYTIC DOMAIN-CONTAINING PROTEIN"/>
    <property type="match status" value="1"/>
</dbReference>
<dbReference type="PANTHER" id="PTHR36151">
    <property type="entry name" value="BLR2777 PROTEIN"/>
    <property type="match status" value="1"/>
</dbReference>
<sequence length="312" mass="33748">MMLDRLLRPVSDLLAPPPGLEVDFATPPGAPALVAPDSLSWRIFANGLTLFVGGVCAVILELAEPSVRAGVWDHSSFRRDPMQRLRRTGMAAMITVYAPREEAAAMIARVNAMHAKVRGSLPGGGQYRADDPRLLDWVQATASFGFIEAYSQYAHALSPHDKSRAFAEAQPAARLYGAQGAPRSLAEWNGLLEATLPTLEPSETLNEFLNIMRTAPIFPRPMQPVQRLLVRAAVSILPGPVRRQLQLQEMELPTAGRPVVQALAAAASHMLPSTAPQLQARKRMHGAPVCPVRMNSRSVEAHNPSCGNHGSA</sequence>
<evidence type="ECO:0000259" key="1">
    <source>
        <dbReference type="Pfam" id="PF09995"/>
    </source>
</evidence>
<dbReference type="InterPro" id="IPR018713">
    <property type="entry name" value="MPAB/Lcp_cat_dom"/>
</dbReference>
<evidence type="ECO:0000313" key="2">
    <source>
        <dbReference type="EMBL" id="MEW9856215.1"/>
    </source>
</evidence>
<dbReference type="GO" id="GO:0016491">
    <property type="term" value="F:oxidoreductase activity"/>
    <property type="evidence" value="ECO:0007669"/>
    <property type="project" value="UniProtKB-KW"/>
</dbReference>